<feature type="region of interest" description="Disordered" evidence="1">
    <location>
        <begin position="34"/>
        <end position="53"/>
    </location>
</feature>
<keyword evidence="3" id="KW-1185">Reference proteome</keyword>
<reference evidence="2 3" key="1">
    <citation type="submission" date="2023-03" db="EMBL/GenBank/DDBJ databases">
        <title>High-quality genome of Scylla paramamosain provides insights in environmental adaptation.</title>
        <authorList>
            <person name="Zhang L."/>
        </authorList>
    </citation>
    <scope>NUCLEOTIDE SEQUENCE [LARGE SCALE GENOMIC DNA]</scope>
    <source>
        <strain evidence="2">LZ_2023a</strain>
        <tissue evidence="2">Muscle</tissue>
    </source>
</reference>
<evidence type="ECO:0000256" key="1">
    <source>
        <dbReference type="SAM" id="MobiDB-lite"/>
    </source>
</evidence>
<accession>A0AAW0TFJ6</accession>
<sequence length="104" mass="11208">MVWWHESMGVLVFNTPCIEHRQAASQRHEKAKNILGKSTCSAPTDKDGSPGMEPVSSVLGQFAVIPSESSNKTVADEAGTLRDLQQLPTVGPKTAMVISDFLLV</sequence>
<organism evidence="2 3">
    <name type="scientific">Scylla paramamosain</name>
    <name type="common">Mud crab</name>
    <dbReference type="NCBI Taxonomy" id="85552"/>
    <lineage>
        <taxon>Eukaryota</taxon>
        <taxon>Metazoa</taxon>
        <taxon>Ecdysozoa</taxon>
        <taxon>Arthropoda</taxon>
        <taxon>Crustacea</taxon>
        <taxon>Multicrustacea</taxon>
        <taxon>Malacostraca</taxon>
        <taxon>Eumalacostraca</taxon>
        <taxon>Eucarida</taxon>
        <taxon>Decapoda</taxon>
        <taxon>Pleocyemata</taxon>
        <taxon>Brachyura</taxon>
        <taxon>Eubrachyura</taxon>
        <taxon>Portunoidea</taxon>
        <taxon>Portunidae</taxon>
        <taxon>Portuninae</taxon>
        <taxon>Scylla</taxon>
    </lineage>
</organism>
<gene>
    <name evidence="2" type="ORF">O3P69_010675</name>
</gene>
<name>A0AAW0TFJ6_SCYPA</name>
<protein>
    <submittedName>
        <fullName evidence="2">Uncharacterized protein</fullName>
    </submittedName>
</protein>
<evidence type="ECO:0000313" key="2">
    <source>
        <dbReference type="EMBL" id="KAK8386109.1"/>
    </source>
</evidence>
<dbReference type="EMBL" id="JARAKH010000031">
    <property type="protein sequence ID" value="KAK8386109.1"/>
    <property type="molecule type" value="Genomic_DNA"/>
</dbReference>
<dbReference type="Proteomes" id="UP001487740">
    <property type="component" value="Unassembled WGS sequence"/>
</dbReference>
<dbReference type="AlphaFoldDB" id="A0AAW0TFJ6"/>
<evidence type="ECO:0000313" key="3">
    <source>
        <dbReference type="Proteomes" id="UP001487740"/>
    </source>
</evidence>
<comment type="caution">
    <text evidence="2">The sequence shown here is derived from an EMBL/GenBank/DDBJ whole genome shotgun (WGS) entry which is preliminary data.</text>
</comment>
<proteinExistence type="predicted"/>